<feature type="region of interest" description="Disordered" evidence="1">
    <location>
        <begin position="917"/>
        <end position="936"/>
    </location>
</feature>
<protein>
    <recommendedName>
        <fullName evidence="2">GAF domain-containing protein</fullName>
    </recommendedName>
</protein>
<feature type="region of interest" description="Disordered" evidence="1">
    <location>
        <begin position="658"/>
        <end position="678"/>
    </location>
</feature>
<name>A0AAD9GI64_9STRA</name>
<evidence type="ECO:0000313" key="3">
    <source>
        <dbReference type="EMBL" id="KAK1938907.1"/>
    </source>
</evidence>
<evidence type="ECO:0000259" key="2">
    <source>
        <dbReference type="Pfam" id="PF01590"/>
    </source>
</evidence>
<reference evidence="3" key="1">
    <citation type="submission" date="2023-08" db="EMBL/GenBank/DDBJ databases">
        <title>Reference Genome Resource for the Citrus Pathogen Phytophthora citrophthora.</title>
        <authorList>
            <person name="Moller H."/>
            <person name="Coetzee B."/>
            <person name="Rose L.J."/>
            <person name="Van Niekerk J.M."/>
        </authorList>
    </citation>
    <scope>NUCLEOTIDE SEQUENCE</scope>
    <source>
        <strain evidence="3">STE-U-9442</strain>
    </source>
</reference>
<dbReference type="AlphaFoldDB" id="A0AAD9GI64"/>
<dbReference type="Proteomes" id="UP001259832">
    <property type="component" value="Unassembled WGS sequence"/>
</dbReference>
<dbReference type="Gene3D" id="3.30.450.40">
    <property type="match status" value="1"/>
</dbReference>
<dbReference type="PANTHER" id="PTHR43102">
    <property type="entry name" value="SLR1143 PROTEIN"/>
    <property type="match status" value="1"/>
</dbReference>
<dbReference type="EMBL" id="JASMQC010000017">
    <property type="protein sequence ID" value="KAK1938907.1"/>
    <property type="molecule type" value="Genomic_DNA"/>
</dbReference>
<evidence type="ECO:0000256" key="1">
    <source>
        <dbReference type="SAM" id="MobiDB-lite"/>
    </source>
</evidence>
<accession>A0AAD9GI64</accession>
<feature type="compositionally biased region" description="Low complexity" evidence="1">
    <location>
        <begin position="412"/>
        <end position="427"/>
    </location>
</feature>
<feature type="domain" description="GAF" evidence="2">
    <location>
        <begin position="977"/>
        <end position="1102"/>
    </location>
</feature>
<evidence type="ECO:0000313" key="4">
    <source>
        <dbReference type="Proteomes" id="UP001259832"/>
    </source>
</evidence>
<gene>
    <name evidence="3" type="ORF">P3T76_008982</name>
</gene>
<dbReference type="InterPro" id="IPR003018">
    <property type="entry name" value="GAF"/>
</dbReference>
<dbReference type="PANTHER" id="PTHR43102:SF2">
    <property type="entry name" value="GAF DOMAIN-CONTAINING PROTEIN"/>
    <property type="match status" value="1"/>
</dbReference>
<feature type="region of interest" description="Disordered" evidence="1">
    <location>
        <begin position="409"/>
        <end position="434"/>
    </location>
</feature>
<dbReference type="SUPFAM" id="SSF55781">
    <property type="entry name" value="GAF domain-like"/>
    <property type="match status" value="1"/>
</dbReference>
<keyword evidence="4" id="KW-1185">Reference proteome</keyword>
<dbReference type="InterPro" id="IPR029016">
    <property type="entry name" value="GAF-like_dom_sf"/>
</dbReference>
<proteinExistence type="predicted"/>
<sequence>MQSGQEGPPIRSLRTWGRSQPIALSMNMMTDNAISSESSVTASDANFSRFSMSQLTIEPRSSPDRLLSDRELFRRARNVHTNTDFNAIAAIEDGRAWQVIETVDRFSILRRHDSQRRTLQREPHTEVLCAGRLDASLDEVTRILCPDSEAEHNATMRGLYDKNFIFGTIDRCWNADTDTDATDGEQLALKTSSFVHTKPFGHNEQWCYLDFFQRNPERDGFTISQRSLRSDESTPGRVAGDHARVHQLHRLAASYLVVQLPDRKGLRVVFHCWFDPVGTNLSCHGRPRSLSDSNTVALNANSRREAKAQYRRLLAMARGVAQLPAYLGKAECPGRKYTLPVLYLQSISRQANSGNGSLGLETVEEEALLLVWVSRMWCVLVNSSNGDRSGPYSVYRGVYALQCQHQAPWGGSMSSNDPNSPSSPTPTILTQLSDDDIQQESVRSIALSDGEMLERARAAHDREDFTSLSAGPEANGPWKRVESVDSFVVFRRPAVDIQDGRYQGLEVMCAGRLDASIEEVSSILRSNSESEHNASMSALYSKSFIFGSYEREVSVQKGDRNEQLVVKTKSFARTTMLGHNEQWCYFDFFKRKQERDGFTISKRALPPSEVTPGRIVGSNAHVDQLHGLNASYLVDKLPDRKGLRVVFRAWFDSEKEVDSSNRRRTSSNPASTPRPNLDHKAQLRRLLAMAHGMTKIPELVRRRRFGVQVPAKLGAIETFNSRCPCCTHSLAPVKLSLSKAASAIKNRSLSSFKMDTRRCYLCGYLVCVDCWTSEHMESFAGRVAAIVVCTRCHANVQACEYSEVFAGTAEERERHRGPPRVVEDSNNSTTISLLIDFLSASLLNAAAGSHEHAAVVTVIRTLLNLDEENCEDNQAEIGFQVLKDSEVNKLEGFLTDEEKLPMLEDCKLGNADERSYPLDLPDDPTVDVPQSPIPSNETERMASIKSEGLLEIANIFAPETPLSANITLPDVHDLELLCSLAVKTLGCEYSFVTIMCAKHEHVVVGTHPGFVGSAVPRAQTTCQHALMSPYPFMAAHHEADVRFHKQGATSAIPTRFYVGFPLTVDGKKEDVTVGMLCCIGSKPRAEITRTQYATMKRLASTASHFLLQKSRQLQQQENLLPSGGCL</sequence>
<dbReference type="Pfam" id="PF01590">
    <property type="entry name" value="GAF"/>
    <property type="match status" value="1"/>
</dbReference>
<comment type="caution">
    <text evidence="3">The sequence shown here is derived from an EMBL/GenBank/DDBJ whole genome shotgun (WGS) entry which is preliminary data.</text>
</comment>
<organism evidence="3 4">
    <name type="scientific">Phytophthora citrophthora</name>
    <dbReference type="NCBI Taxonomy" id="4793"/>
    <lineage>
        <taxon>Eukaryota</taxon>
        <taxon>Sar</taxon>
        <taxon>Stramenopiles</taxon>
        <taxon>Oomycota</taxon>
        <taxon>Peronosporomycetes</taxon>
        <taxon>Peronosporales</taxon>
        <taxon>Peronosporaceae</taxon>
        <taxon>Phytophthora</taxon>
    </lineage>
</organism>